<dbReference type="PROSITE" id="PS51163">
    <property type="entry name" value="YRDC"/>
    <property type="match status" value="1"/>
</dbReference>
<keyword evidence="6" id="KW-0808">Transferase</keyword>
<keyword evidence="9" id="KW-0547">Nucleotide-binding</keyword>
<keyword evidence="10" id="KW-0067">ATP-binding</keyword>
<protein>
    <recommendedName>
        <fullName evidence="4">Threonylcarbamoyl-AMP synthase</fullName>
        <ecNumber evidence="3">2.7.7.87</ecNumber>
    </recommendedName>
    <alternativeName>
        <fullName evidence="11">L-threonylcarbamoyladenylate synthase</fullName>
    </alternativeName>
</protein>
<evidence type="ECO:0000313" key="14">
    <source>
        <dbReference type="EMBL" id="EKX72705.1"/>
    </source>
</evidence>
<gene>
    <name evidence="14" type="ORF">BEWA_012640</name>
</gene>
<evidence type="ECO:0000256" key="9">
    <source>
        <dbReference type="ARBA" id="ARBA00022741"/>
    </source>
</evidence>
<keyword evidence="15" id="KW-1185">Reference proteome</keyword>
<evidence type="ECO:0000256" key="3">
    <source>
        <dbReference type="ARBA" id="ARBA00012584"/>
    </source>
</evidence>
<keyword evidence="7" id="KW-0819">tRNA processing</keyword>
<dbReference type="GO" id="GO:0003725">
    <property type="term" value="F:double-stranded RNA binding"/>
    <property type="evidence" value="ECO:0007669"/>
    <property type="project" value="InterPro"/>
</dbReference>
<evidence type="ECO:0000256" key="12">
    <source>
        <dbReference type="ARBA" id="ARBA00048366"/>
    </source>
</evidence>
<evidence type="ECO:0000256" key="5">
    <source>
        <dbReference type="ARBA" id="ARBA00022490"/>
    </source>
</evidence>
<dbReference type="InterPro" id="IPR006070">
    <property type="entry name" value="Sua5-like_dom"/>
</dbReference>
<evidence type="ECO:0000256" key="1">
    <source>
        <dbReference type="ARBA" id="ARBA00004496"/>
    </source>
</evidence>
<comment type="catalytic activity">
    <reaction evidence="12">
        <text>L-threonine + hydrogencarbonate + ATP = L-threonylcarbamoyladenylate + diphosphate + H2O</text>
        <dbReference type="Rhea" id="RHEA:36407"/>
        <dbReference type="ChEBI" id="CHEBI:15377"/>
        <dbReference type="ChEBI" id="CHEBI:17544"/>
        <dbReference type="ChEBI" id="CHEBI:30616"/>
        <dbReference type="ChEBI" id="CHEBI:33019"/>
        <dbReference type="ChEBI" id="CHEBI:57926"/>
        <dbReference type="ChEBI" id="CHEBI:73682"/>
        <dbReference type="EC" id="2.7.7.87"/>
    </reaction>
</comment>
<dbReference type="Proteomes" id="UP000031512">
    <property type="component" value="Unassembled WGS sequence"/>
</dbReference>
<evidence type="ECO:0000256" key="7">
    <source>
        <dbReference type="ARBA" id="ARBA00022694"/>
    </source>
</evidence>
<comment type="caution">
    <text evidence="14">The sequence shown here is derived from an EMBL/GenBank/DDBJ whole genome shotgun (WGS) entry which is preliminary data.</text>
</comment>
<keyword evidence="5" id="KW-0963">Cytoplasm</keyword>
<evidence type="ECO:0000256" key="10">
    <source>
        <dbReference type="ARBA" id="ARBA00022840"/>
    </source>
</evidence>
<evidence type="ECO:0000256" key="6">
    <source>
        <dbReference type="ARBA" id="ARBA00022679"/>
    </source>
</evidence>
<dbReference type="GeneID" id="15804340"/>
<evidence type="ECO:0000259" key="13">
    <source>
        <dbReference type="PROSITE" id="PS51163"/>
    </source>
</evidence>
<dbReference type="SUPFAM" id="SSF55821">
    <property type="entry name" value="YrdC/RibB"/>
    <property type="match status" value="1"/>
</dbReference>
<name>L1LBR1_THEEQ</name>
<evidence type="ECO:0000256" key="2">
    <source>
        <dbReference type="ARBA" id="ARBA00007663"/>
    </source>
</evidence>
<evidence type="ECO:0000256" key="11">
    <source>
        <dbReference type="ARBA" id="ARBA00029774"/>
    </source>
</evidence>
<dbReference type="Pfam" id="PF01300">
    <property type="entry name" value="Sua5_yciO_yrdC"/>
    <property type="match status" value="1"/>
</dbReference>
<dbReference type="eggNOG" id="KOG3051">
    <property type="taxonomic scope" value="Eukaryota"/>
</dbReference>
<dbReference type="GO" id="GO:0000049">
    <property type="term" value="F:tRNA binding"/>
    <property type="evidence" value="ECO:0007669"/>
    <property type="project" value="TreeGrafter"/>
</dbReference>
<keyword evidence="8" id="KW-0548">Nucleotidyltransferase</keyword>
<dbReference type="GO" id="GO:0005524">
    <property type="term" value="F:ATP binding"/>
    <property type="evidence" value="ECO:0007669"/>
    <property type="project" value="UniProtKB-KW"/>
</dbReference>
<dbReference type="GO" id="GO:0008033">
    <property type="term" value="P:tRNA processing"/>
    <property type="evidence" value="ECO:0007669"/>
    <property type="project" value="UniProtKB-KW"/>
</dbReference>
<dbReference type="VEuPathDB" id="PiroplasmaDB:BEWA_012640"/>
<dbReference type="OrthoDB" id="364075at2759"/>
<dbReference type="InterPro" id="IPR017945">
    <property type="entry name" value="DHBP_synth_RibB-like_a/b_dom"/>
</dbReference>
<dbReference type="PANTHER" id="PTHR17490">
    <property type="entry name" value="SUA5"/>
    <property type="match status" value="1"/>
</dbReference>
<dbReference type="GO" id="GO:0005737">
    <property type="term" value="C:cytoplasm"/>
    <property type="evidence" value="ECO:0007669"/>
    <property type="project" value="UniProtKB-SubCell"/>
</dbReference>
<dbReference type="EC" id="2.7.7.87" evidence="3"/>
<proteinExistence type="inferred from homology"/>
<dbReference type="GO" id="GO:0061710">
    <property type="term" value="F:L-threonylcarbamoyladenylate synthase"/>
    <property type="evidence" value="ECO:0007669"/>
    <property type="project" value="UniProtKB-EC"/>
</dbReference>
<evidence type="ECO:0000313" key="15">
    <source>
        <dbReference type="Proteomes" id="UP000031512"/>
    </source>
</evidence>
<feature type="domain" description="YrdC-like" evidence="13">
    <location>
        <begin position="12"/>
        <end position="125"/>
    </location>
</feature>
<dbReference type="STRING" id="1537102.L1LBR1"/>
<evidence type="ECO:0000256" key="8">
    <source>
        <dbReference type="ARBA" id="ARBA00022695"/>
    </source>
</evidence>
<sequence length="125" mass="13549">MKGPKVVHIDDESVLKEVTEHIKNPGGLVAIPTETVYGLAANARCEVSVGNIFKVKNRPLTDPVIIHLPSFSIALEQIYNVDLYEALIILHLAKKFSPGPLTIVARGRKDVPLILSAGTGYPAVR</sequence>
<dbReference type="PANTHER" id="PTHR17490:SF16">
    <property type="entry name" value="THREONYLCARBAMOYL-AMP SYNTHASE"/>
    <property type="match status" value="1"/>
</dbReference>
<dbReference type="EMBL" id="ACOU01000004">
    <property type="protein sequence ID" value="EKX72705.1"/>
    <property type="molecule type" value="Genomic_DNA"/>
</dbReference>
<comment type="similarity">
    <text evidence="2">Belongs to the SUA5 family.</text>
</comment>
<evidence type="ECO:0000256" key="4">
    <source>
        <dbReference type="ARBA" id="ARBA00015492"/>
    </source>
</evidence>
<dbReference type="RefSeq" id="XP_004832157.1">
    <property type="nucleotide sequence ID" value="XM_004832100.1"/>
</dbReference>
<accession>L1LBR1</accession>
<organism evidence="14 15">
    <name type="scientific">Theileria equi strain WA</name>
    <dbReference type="NCBI Taxonomy" id="1537102"/>
    <lineage>
        <taxon>Eukaryota</taxon>
        <taxon>Sar</taxon>
        <taxon>Alveolata</taxon>
        <taxon>Apicomplexa</taxon>
        <taxon>Aconoidasida</taxon>
        <taxon>Piroplasmida</taxon>
        <taxon>Theileriidae</taxon>
        <taxon>Theileria</taxon>
    </lineage>
</organism>
<reference evidence="14 15" key="1">
    <citation type="journal article" date="2012" name="BMC Genomics">
        <title>Comparative genomic analysis and phylogenetic position of Theileria equi.</title>
        <authorList>
            <person name="Kappmeyer L.S."/>
            <person name="Thiagarajan M."/>
            <person name="Herndon D.R."/>
            <person name="Ramsay J.D."/>
            <person name="Caler E."/>
            <person name="Djikeng A."/>
            <person name="Gillespie J.J."/>
            <person name="Lau A.O."/>
            <person name="Roalson E.H."/>
            <person name="Silva J.C."/>
            <person name="Silva M.G."/>
            <person name="Suarez C.E."/>
            <person name="Ueti M.W."/>
            <person name="Nene V.M."/>
            <person name="Mealey R.H."/>
            <person name="Knowles D.P."/>
            <person name="Brayton K.A."/>
        </authorList>
    </citation>
    <scope>NUCLEOTIDE SEQUENCE [LARGE SCALE GENOMIC DNA]</scope>
    <source>
        <strain evidence="14 15">WA</strain>
    </source>
</reference>
<dbReference type="InterPro" id="IPR050156">
    <property type="entry name" value="TC-AMP_synthase_SUA5"/>
</dbReference>
<dbReference type="AlphaFoldDB" id="L1LBR1"/>
<comment type="subcellular location">
    <subcellularLocation>
        <location evidence="1">Cytoplasm</location>
    </subcellularLocation>
</comment>
<dbReference type="Gene3D" id="3.90.870.10">
    <property type="entry name" value="DHBP synthase"/>
    <property type="match status" value="1"/>
</dbReference>
<dbReference type="GO" id="GO:0006450">
    <property type="term" value="P:regulation of translational fidelity"/>
    <property type="evidence" value="ECO:0007669"/>
    <property type="project" value="TreeGrafter"/>
</dbReference>
<dbReference type="KEGG" id="beq:BEWA_012640"/>